<gene>
    <name evidence="1" type="ORF">EGO53_11720</name>
</gene>
<name>A0A515CW74_SERLI</name>
<sequence>MEQILWLIDKLIEWKRINPELRKTAVDGLTPAVASTIHYTTSRTQGAPRNMEIERDLYGLWYAASASVYRIDKSLARDCIAKAEYWLFRDTFNEENDYKIDELNIRLKRMKAVLEQLKHS</sequence>
<proteinExistence type="predicted"/>
<dbReference type="AlphaFoldDB" id="A0A515CW74"/>
<evidence type="ECO:0000313" key="2">
    <source>
        <dbReference type="Proteomes" id="UP000317572"/>
    </source>
</evidence>
<protein>
    <submittedName>
        <fullName evidence="1">Uncharacterized protein</fullName>
    </submittedName>
</protein>
<accession>A0A515CW74</accession>
<dbReference type="EMBL" id="CP033893">
    <property type="protein sequence ID" value="QDL32418.1"/>
    <property type="molecule type" value="Genomic_DNA"/>
</dbReference>
<dbReference type="RefSeq" id="WP_142815353.1">
    <property type="nucleotide sequence ID" value="NZ_CP033893.1"/>
</dbReference>
<evidence type="ECO:0000313" key="1">
    <source>
        <dbReference type="EMBL" id="QDL32418.1"/>
    </source>
</evidence>
<organism evidence="1 2">
    <name type="scientific">Serratia liquefaciens</name>
    <dbReference type="NCBI Taxonomy" id="614"/>
    <lineage>
        <taxon>Bacteria</taxon>
        <taxon>Pseudomonadati</taxon>
        <taxon>Pseudomonadota</taxon>
        <taxon>Gammaproteobacteria</taxon>
        <taxon>Enterobacterales</taxon>
        <taxon>Yersiniaceae</taxon>
        <taxon>Serratia</taxon>
    </lineage>
</organism>
<reference evidence="1 2" key="1">
    <citation type="submission" date="2018-11" db="EMBL/GenBank/DDBJ databases">
        <title>The first complete genome of Serratia liquefaciens isolated from metalophyte plant revel distinctness adaptive mechanisms in an extreme habitat.</title>
        <authorList>
            <person name="Caneschi W.L."/>
            <person name="Sanchez A.B."/>
            <person name="Felestrino E.B."/>
            <person name="Assis R.A.B."/>
            <person name="Lemes C.G.C."/>
            <person name="Cordeiro I.F."/>
            <person name="Fonseca N.P."/>
            <person name="Villa M."/>
            <person name="Vieira I.T."/>
            <person name="Moraes L.A."/>
            <person name="Kamino L.H.Y."/>
            <person name="do Carmo F."/>
            <person name="Garcia C.M."/>
            <person name="Almeida N.F."/>
            <person name="Silva R.S."/>
            <person name="Ferro J.A."/>
            <person name="Ferro M.I.T."/>
            <person name="Varani A.M."/>
            <person name="Ferreira R.M."/>
            <person name="dos Santos V.L."/>
            <person name="Silva U.C."/>
            <person name="Setubal J.C."/>
            <person name="Moreira L.M."/>
        </authorList>
    </citation>
    <scope>NUCLEOTIDE SEQUENCE [LARGE SCALE GENOMIC DNA]</scope>
    <source>
        <strain evidence="1 2">FG3</strain>
    </source>
</reference>
<dbReference type="Proteomes" id="UP000317572">
    <property type="component" value="Chromosome"/>
</dbReference>